<reference evidence="2 4" key="2">
    <citation type="submission" date="2023-11" db="EMBL/GenBank/DDBJ databases">
        <title>MicrobeMod: A computational toolkit for identifying prokaryotic methylation and restriction-modification with nanopore sequencing.</title>
        <authorList>
            <person name="Crits-Christoph A."/>
            <person name="Kang S.C."/>
            <person name="Lee H."/>
            <person name="Ostrov N."/>
        </authorList>
    </citation>
    <scope>NUCLEOTIDE SEQUENCE [LARGE SCALE GENOMIC DNA]</scope>
    <source>
        <strain evidence="2 4">ATCC 23090</strain>
    </source>
</reference>
<dbReference type="EMBL" id="CP140154">
    <property type="protein sequence ID" value="WQG89663.1"/>
    <property type="molecule type" value="Genomic_DNA"/>
</dbReference>
<dbReference type="STRING" id="1004.SAMN05661012_00358"/>
<keyword evidence="4" id="KW-1185">Reference proteome</keyword>
<gene>
    <name evidence="1" type="ORF">SAMN05661012_00358</name>
    <name evidence="2" type="ORF">SR876_32540</name>
</gene>
<name>A0A1K1M0Z3_9BACT</name>
<dbReference type="AlphaFoldDB" id="A0A1K1M0Z3"/>
<proteinExistence type="predicted"/>
<sequence>MAKAEVRINAKPEKPYIKGTKKKIRKRLDDLEISLKEISEHEGCTYSYQCVKKAFSADDFYWNQHLVDLAQNMIEEKKTVLQ</sequence>
<dbReference type="RefSeq" id="WP_072356888.1">
    <property type="nucleotide sequence ID" value="NZ_CP139972.1"/>
</dbReference>
<accession>A0A1K1M0Z3</accession>
<protein>
    <submittedName>
        <fullName evidence="1">Uncharacterized protein</fullName>
    </submittedName>
</protein>
<reference evidence="1 3" key="1">
    <citation type="submission" date="2016-11" db="EMBL/GenBank/DDBJ databases">
        <authorList>
            <person name="Jaros S."/>
            <person name="Januszkiewicz K."/>
            <person name="Wedrychowicz H."/>
        </authorList>
    </citation>
    <scope>NUCLEOTIDE SEQUENCE [LARGE SCALE GENOMIC DNA]</scope>
    <source>
        <strain evidence="1 3">DSM 784</strain>
    </source>
</reference>
<evidence type="ECO:0000313" key="3">
    <source>
        <dbReference type="Proteomes" id="UP000183788"/>
    </source>
</evidence>
<dbReference type="EMBL" id="FPIZ01000001">
    <property type="protein sequence ID" value="SFW16785.1"/>
    <property type="molecule type" value="Genomic_DNA"/>
</dbReference>
<evidence type="ECO:0000313" key="4">
    <source>
        <dbReference type="Proteomes" id="UP001326715"/>
    </source>
</evidence>
<organism evidence="1 3">
    <name type="scientific">Chitinophaga sancti</name>
    <dbReference type="NCBI Taxonomy" id="1004"/>
    <lineage>
        <taxon>Bacteria</taxon>
        <taxon>Pseudomonadati</taxon>
        <taxon>Bacteroidota</taxon>
        <taxon>Chitinophagia</taxon>
        <taxon>Chitinophagales</taxon>
        <taxon>Chitinophagaceae</taxon>
        <taxon>Chitinophaga</taxon>
    </lineage>
</organism>
<evidence type="ECO:0000313" key="2">
    <source>
        <dbReference type="EMBL" id="WQG89663.1"/>
    </source>
</evidence>
<dbReference type="Proteomes" id="UP000183788">
    <property type="component" value="Unassembled WGS sequence"/>
</dbReference>
<dbReference type="Proteomes" id="UP001326715">
    <property type="component" value="Chromosome"/>
</dbReference>
<evidence type="ECO:0000313" key="1">
    <source>
        <dbReference type="EMBL" id="SFW16785.1"/>
    </source>
</evidence>